<evidence type="ECO:0000313" key="1">
    <source>
        <dbReference type="EMBL" id="GAY73620.1"/>
    </source>
</evidence>
<proteinExistence type="predicted"/>
<sequence length="89" mass="10249">MIRDWPCLFVVDAIRPMYVVDGSHITRGDIASKPDKSIIVLTNKQKLTSDAEDIVSYKDIQLQVRNDEECIWQSSGKRSFYSEGQIVNW</sequence>
<comment type="caution">
    <text evidence="1">The sequence shown here is derived from an EMBL/GenBank/DDBJ whole genome shotgun (WGS) entry which is preliminary data.</text>
</comment>
<evidence type="ECO:0000313" key="2">
    <source>
        <dbReference type="Proteomes" id="UP000286974"/>
    </source>
</evidence>
<dbReference type="Proteomes" id="UP000286974">
    <property type="component" value="Unassembled WGS sequence"/>
</dbReference>
<dbReference type="EMBL" id="BEXA01000003">
    <property type="protein sequence ID" value="GAY73620.1"/>
    <property type="molecule type" value="Genomic_DNA"/>
</dbReference>
<dbReference type="Pfam" id="PF15953">
    <property type="entry name" value="PDU_like"/>
    <property type="match status" value="1"/>
</dbReference>
<reference evidence="1 2" key="1">
    <citation type="submission" date="2017-11" db="EMBL/GenBank/DDBJ databases">
        <title>Draft Genome Sequence of Lactobacillus curieae NBRC 111893 isolated from Koso, a Japanese sugar-Vegetable Fermented Beverage.</title>
        <authorList>
            <person name="Chiou T.Y."/>
            <person name="Oshima K."/>
            <person name="Suda W."/>
            <person name="Hattori M."/>
            <person name="Takahashi T."/>
        </authorList>
    </citation>
    <scope>NUCLEOTIDE SEQUENCE [LARGE SCALE GENOMIC DNA]</scope>
    <source>
        <strain evidence="1 2">NBRC111893</strain>
    </source>
</reference>
<dbReference type="AlphaFoldDB" id="A0A401FML7"/>
<gene>
    <name evidence="1" type="ORF">NBRC111893_1766</name>
</gene>
<dbReference type="GO" id="GO:0005198">
    <property type="term" value="F:structural molecule activity"/>
    <property type="evidence" value="ECO:0007669"/>
    <property type="project" value="InterPro"/>
</dbReference>
<protein>
    <submittedName>
        <fullName evidence="1">Propanediol utilization protein PduM</fullName>
    </submittedName>
</protein>
<accession>A0A401FML7</accession>
<keyword evidence="2" id="KW-1185">Reference proteome</keyword>
<dbReference type="InterPro" id="IPR030992">
    <property type="entry name" value="PduM"/>
</dbReference>
<name>A0A401FML7_9LACO</name>
<organism evidence="1 2">
    <name type="scientific">Lentilactobacillus kosonis</name>
    <dbReference type="NCBI Taxonomy" id="2810561"/>
    <lineage>
        <taxon>Bacteria</taxon>
        <taxon>Bacillati</taxon>
        <taxon>Bacillota</taxon>
        <taxon>Bacilli</taxon>
        <taxon>Lactobacillales</taxon>
        <taxon>Lactobacillaceae</taxon>
        <taxon>Lentilactobacillus</taxon>
    </lineage>
</organism>